<proteinExistence type="predicted"/>
<organism evidence="2">
    <name type="scientific">marine sediment metagenome</name>
    <dbReference type="NCBI Taxonomy" id="412755"/>
    <lineage>
        <taxon>unclassified sequences</taxon>
        <taxon>metagenomes</taxon>
        <taxon>ecological metagenomes</taxon>
    </lineage>
</organism>
<dbReference type="EMBL" id="LAZR01015809">
    <property type="protein sequence ID" value="KKM07285.1"/>
    <property type="molecule type" value="Genomic_DNA"/>
</dbReference>
<comment type="caution">
    <text evidence="2">The sequence shown here is derived from an EMBL/GenBank/DDBJ whole genome shotgun (WGS) entry which is preliminary data.</text>
</comment>
<feature type="transmembrane region" description="Helical" evidence="1">
    <location>
        <begin position="15"/>
        <end position="37"/>
    </location>
</feature>
<accession>A0A0F9H8A8</accession>
<evidence type="ECO:0000313" key="2">
    <source>
        <dbReference type="EMBL" id="KKM07285.1"/>
    </source>
</evidence>
<keyword evidence="1" id="KW-1133">Transmembrane helix</keyword>
<name>A0A0F9H8A8_9ZZZZ</name>
<evidence type="ECO:0000256" key="1">
    <source>
        <dbReference type="SAM" id="Phobius"/>
    </source>
</evidence>
<reference evidence="2" key="1">
    <citation type="journal article" date="2015" name="Nature">
        <title>Complex archaea that bridge the gap between prokaryotes and eukaryotes.</title>
        <authorList>
            <person name="Spang A."/>
            <person name="Saw J.H."/>
            <person name="Jorgensen S.L."/>
            <person name="Zaremba-Niedzwiedzka K."/>
            <person name="Martijn J."/>
            <person name="Lind A.E."/>
            <person name="van Eijk R."/>
            <person name="Schleper C."/>
            <person name="Guy L."/>
            <person name="Ettema T.J."/>
        </authorList>
    </citation>
    <scope>NUCLEOTIDE SEQUENCE</scope>
</reference>
<sequence>MDYFEMMAWMGSLPLWWIVPLYLVVAFLFAWVFGSVAKEMDH</sequence>
<protein>
    <submittedName>
        <fullName evidence="2">Uncharacterized protein</fullName>
    </submittedName>
</protein>
<keyword evidence="1" id="KW-0472">Membrane</keyword>
<gene>
    <name evidence="2" type="ORF">LCGC14_1735480</name>
</gene>
<dbReference type="AlphaFoldDB" id="A0A0F9H8A8"/>
<keyword evidence="1" id="KW-0812">Transmembrane</keyword>